<evidence type="ECO:0000256" key="5">
    <source>
        <dbReference type="ARBA" id="ARBA00022692"/>
    </source>
</evidence>
<comment type="caution">
    <text evidence="15">The sequence shown here is derived from an EMBL/GenBank/DDBJ whole genome shotgun (WGS) entry which is preliminary data.</text>
</comment>
<feature type="transmembrane region" description="Helical" evidence="14">
    <location>
        <begin position="170"/>
        <end position="188"/>
    </location>
</feature>
<feature type="transmembrane region" description="Helical" evidence="14">
    <location>
        <begin position="67"/>
        <end position="87"/>
    </location>
</feature>
<evidence type="ECO:0000256" key="14">
    <source>
        <dbReference type="SAM" id="Phobius"/>
    </source>
</evidence>
<keyword evidence="3" id="KW-0444">Lipid biosynthesis</keyword>
<feature type="transmembrane region" description="Helical" evidence="14">
    <location>
        <begin position="203"/>
        <end position="226"/>
    </location>
</feature>
<dbReference type="GO" id="GO:0046474">
    <property type="term" value="P:glycerophospholipid biosynthetic process"/>
    <property type="evidence" value="ECO:0007669"/>
    <property type="project" value="TreeGrafter"/>
</dbReference>
<evidence type="ECO:0000256" key="11">
    <source>
        <dbReference type="NCBIfam" id="TIGR00560"/>
    </source>
</evidence>
<dbReference type="Proteomes" id="UP001162175">
    <property type="component" value="Unassembled WGS sequence"/>
</dbReference>
<feature type="region of interest" description="Disordered" evidence="13">
    <location>
        <begin position="265"/>
        <end position="301"/>
    </location>
</feature>
<dbReference type="EMBL" id="JAPFAR010000086">
    <property type="protein sequence ID" value="MDI3349647.1"/>
    <property type="molecule type" value="Genomic_DNA"/>
</dbReference>
<organism evidence="15 16">
    <name type="scientific">Mycoplasmopsis arginini</name>
    <name type="common">Mycoplasma arginini</name>
    <dbReference type="NCBI Taxonomy" id="2094"/>
    <lineage>
        <taxon>Bacteria</taxon>
        <taxon>Bacillati</taxon>
        <taxon>Mycoplasmatota</taxon>
        <taxon>Mycoplasmoidales</taxon>
        <taxon>Metamycoplasmataceae</taxon>
        <taxon>Mycoplasmopsis</taxon>
    </lineage>
</organism>
<evidence type="ECO:0000256" key="4">
    <source>
        <dbReference type="ARBA" id="ARBA00022679"/>
    </source>
</evidence>
<keyword evidence="6 14" id="KW-1133">Transmembrane helix</keyword>
<evidence type="ECO:0000313" key="16">
    <source>
        <dbReference type="Proteomes" id="UP001162175"/>
    </source>
</evidence>
<evidence type="ECO:0000256" key="3">
    <source>
        <dbReference type="ARBA" id="ARBA00022516"/>
    </source>
</evidence>
<evidence type="ECO:0000256" key="10">
    <source>
        <dbReference type="ARBA" id="ARBA00023264"/>
    </source>
</evidence>
<protein>
    <recommendedName>
        <fullName evidence="11">CDP-diacylglycerol--glycerol-3-phosphate 3-phosphatidyltransferase</fullName>
        <ecNumber evidence="11">2.7.8.5</ecNumber>
    </recommendedName>
</protein>
<comment type="similarity">
    <text evidence="2 12">Belongs to the CDP-alcohol phosphatidyltransferase class-I family.</text>
</comment>
<dbReference type="AlphaFoldDB" id="A0AA43R195"/>
<evidence type="ECO:0000256" key="7">
    <source>
        <dbReference type="ARBA" id="ARBA00023098"/>
    </source>
</evidence>
<dbReference type="NCBIfam" id="TIGR00560">
    <property type="entry name" value="pgsA"/>
    <property type="match status" value="1"/>
</dbReference>
<evidence type="ECO:0000313" key="15">
    <source>
        <dbReference type="EMBL" id="MDI3349647.1"/>
    </source>
</evidence>
<dbReference type="GO" id="GO:0008444">
    <property type="term" value="F:CDP-diacylglycerol-glycerol-3-phosphate 3-phosphatidyltransferase activity"/>
    <property type="evidence" value="ECO:0007669"/>
    <property type="project" value="UniProtKB-UniRule"/>
</dbReference>
<dbReference type="GO" id="GO:0016020">
    <property type="term" value="C:membrane"/>
    <property type="evidence" value="ECO:0007669"/>
    <property type="project" value="UniProtKB-SubCell"/>
</dbReference>
<keyword evidence="10" id="KW-1208">Phospholipid metabolism</keyword>
<keyword evidence="8 14" id="KW-0472">Membrane</keyword>
<evidence type="ECO:0000256" key="1">
    <source>
        <dbReference type="ARBA" id="ARBA00004141"/>
    </source>
</evidence>
<dbReference type="PANTHER" id="PTHR14269">
    <property type="entry name" value="CDP-DIACYLGLYCEROL--GLYCEROL-3-PHOSPHATE 3-PHOSPHATIDYLTRANSFERASE-RELATED"/>
    <property type="match status" value="1"/>
</dbReference>
<name>A0AA43R195_MYCAR</name>
<dbReference type="RefSeq" id="WP_282459124.1">
    <property type="nucleotide sequence ID" value="NZ_JAPFAR010000086.1"/>
</dbReference>
<evidence type="ECO:0000256" key="2">
    <source>
        <dbReference type="ARBA" id="ARBA00010441"/>
    </source>
</evidence>
<evidence type="ECO:0000256" key="6">
    <source>
        <dbReference type="ARBA" id="ARBA00022989"/>
    </source>
</evidence>
<dbReference type="Gene3D" id="1.20.120.1760">
    <property type="match status" value="1"/>
</dbReference>
<accession>A0AA43R195</accession>
<evidence type="ECO:0000256" key="12">
    <source>
        <dbReference type="RuleBase" id="RU003750"/>
    </source>
</evidence>
<feature type="compositionally biased region" description="Basic and acidic residues" evidence="13">
    <location>
        <begin position="265"/>
        <end position="288"/>
    </location>
</feature>
<dbReference type="InterPro" id="IPR050324">
    <property type="entry name" value="CDP-alcohol_PTase-I"/>
</dbReference>
<gene>
    <name evidence="15" type="primary">pgsA</name>
    <name evidence="15" type="ORF">DCBHLPFO_00225</name>
</gene>
<dbReference type="InterPro" id="IPR048254">
    <property type="entry name" value="CDP_ALCOHOL_P_TRANSF_CS"/>
</dbReference>
<keyword evidence="9" id="KW-0594">Phospholipid biosynthesis</keyword>
<reference evidence="15" key="1">
    <citation type="submission" date="2022-11" db="EMBL/GenBank/DDBJ databases">
        <title>Draft genome of Mycoplasma arginini isolated from fly.</title>
        <authorList>
            <person name="Severgnini M."/>
            <person name="Gioia G."/>
            <person name="Cremonesi P."/>
            <person name="Moroni P."/>
            <person name="Addis M.F."/>
            <person name="Castiglioni B."/>
        </authorList>
    </citation>
    <scope>NUCLEOTIDE SEQUENCE</scope>
    <source>
        <strain evidence="15">QMP CG1-1632</strain>
    </source>
</reference>
<dbReference type="InterPro" id="IPR004570">
    <property type="entry name" value="Phosphatidylglycerol_P_synth"/>
</dbReference>
<dbReference type="PROSITE" id="PS00379">
    <property type="entry name" value="CDP_ALCOHOL_P_TRANSF"/>
    <property type="match status" value="1"/>
</dbReference>
<feature type="transmembrane region" description="Helical" evidence="14">
    <location>
        <begin position="21"/>
        <end position="47"/>
    </location>
</feature>
<dbReference type="PANTHER" id="PTHR14269:SF62">
    <property type="entry name" value="CDP-DIACYLGLYCEROL--GLYCEROL-3-PHOSPHATE 3-PHOSPHATIDYLTRANSFERASE 1, CHLOROPLASTIC"/>
    <property type="match status" value="1"/>
</dbReference>
<evidence type="ECO:0000256" key="9">
    <source>
        <dbReference type="ARBA" id="ARBA00023209"/>
    </source>
</evidence>
<keyword evidence="4 12" id="KW-0808">Transferase</keyword>
<dbReference type="InterPro" id="IPR000462">
    <property type="entry name" value="CDP-OH_P_trans"/>
</dbReference>
<dbReference type="EC" id="2.7.8.5" evidence="11"/>
<keyword evidence="5 14" id="KW-0812">Transmembrane</keyword>
<proteinExistence type="inferred from homology"/>
<evidence type="ECO:0000256" key="8">
    <source>
        <dbReference type="ARBA" id="ARBA00023136"/>
    </source>
</evidence>
<comment type="subcellular location">
    <subcellularLocation>
        <location evidence="1">Membrane</location>
        <topology evidence="1">Multi-pass membrane protein</topology>
    </subcellularLocation>
</comment>
<sequence>MKKNKKQLEKTKKTNKTRFGVANWLTVLRIILIIPFIILMSTAFLLVTKFNGTFWYDGIKIVGEQKYSIALSAIYWINVLIFITAMITDFVDGYVARKTKTVSNFGKIFDPIADKIATTLMLLFISLMNYSYLPIVILFIIRDIFVDGARVYAVKKDIKVAANWWGKIKTIIVSLAIIAIAVSAPWFTKIDPDTGKHVTNNLYLLYVNIPLILGLILAWISGIIYLRKYLKGITKQYILDVEAQKNNVKEKKEISKEDIVIESAEVKNEENEEKKLDSENPKSKDKNNSDQISYDEPFFNS</sequence>
<keyword evidence="7" id="KW-0443">Lipid metabolism</keyword>
<evidence type="ECO:0000256" key="13">
    <source>
        <dbReference type="SAM" id="MobiDB-lite"/>
    </source>
</evidence>
<dbReference type="InterPro" id="IPR043130">
    <property type="entry name" value="CDP-OH_PTrfase_TM_dom"/>
</dbReference>
<dbReference type="Pfam" id="PF01066">
    <property type="entry name" value="CDP-OH_P_transf"/>
    <property type="match status" value="1"/>
</dbReference>